<name>A0A4Q4T365_9PEZI</name>
<dbReference type="Proteomes" id="UP000293360">
    <property type="component" value="Unassembled WGS sequence"/>
</dbReference>
<protein>
    <submittedName>
        <fullName evidence="2">Uncharacterized protein</fullName>
    </submittedName>
</protein>
<sequence length="140" mass="15320">MLRMTDGTRGDNLQHGNCAMHWEKAVEELLHGPVRLQRDSDGDIVNPRADSELDSNDGQVAVPHQLSKVHVMGLGLLSKTQGPGGFDHRSQGDASLVSGIGVFQSGAWRRRRFVKGGTTAERRSPVRPSVRSSWMLGVRP</sequence>
<organism evidence="2 3">
    <name type="scientific">Monosporascus ibericus</name>
    <dbReference type="NCBI Taxonomy" id="155417"/>
    <lineage>
        <taxon>Eukaryota</taxon>
        <taxon>Fungi</taxon>
        <taxon>Dikarya</taxon>
        <taxon>Ascomycota</taxon>
        <taxon>Pezizomycotina</taxon>
        <taxon>Sordariomycetes</taxon>
        <taxon>Xylariomycetidae</taxon>
        <taxon>Xylariales</taxon>
        <taxon>Xylariales incertae sedis</taxon>
        <taxon>Monosporascus</taxon>
    </lineage>
</organism>
<gene>
    <name evidence="2" type="ORF">DL764_007036</name>
</gene>
<evidence type="ECO:0000313" key="3">
    <source>
        <dbReference type="Proteomes" id="UP000293360"/>
    </source>
</evidence>
<reference evidence="2 3" key="1">
    <citation type="submission" date="2018-06" db="EMBL/GenBank/DDBJ databases">
        <title>Complete Genomes of Monosporascus.</title>
        <authorList>
            <person name="Robinson A.J."/>
            <person name="Natvig D.O."/>
        </authorList>
    </citation>
    <scope>NUCLEOTIDE SEQUENCE [LARGE SCALE GENOMIC DNA]</scope>
    <source>
        <strain evidence="2 3">CBS 110550</strain>
    </source>
</reference>
<proteinExistence type="predicted"/>
<feature type="region of interest" description="Disordered" evidence="1">
    <location>
        <begin position="116"/>
        <end position="140"/>
    </location>
</feature>
<evidence type="ECO:0000256" key="1">
    <source>
        <dbReference type="SAM" id="MobiDB-lite"/>
    </source>
</evidence>
<dbReference type="AlphaFoldDB" id="A0A4Q4T365"/>
<keyword evidence="3" id="KW-1185">Reference proteome</keyword>
<accession>A0A4Q4T365</accession>
<comment type="caution">
    <text evidence="2">The sequence shown here is derived from an EMBL/GenBank/DDBJ whole genome shotgun (WGS) entry which is preliminary data.</text>
</comment>
<dbReference type="EMBL" id="QJNU01000453">
    <property type="protein sequence ID" value="RYO98614.1"/>
    <property type="molecule type" value="Genomic_DNA"/>
</dbReference>
<evidence type="ECO:0000313" key="2">
    <source>
        <dbReference type="EMBL" id="RYO98614.1"/>
    </source>
</evidence>